<comment type="caution">
    <text evidence="1">The sequence shown here is derived from an EMBL/GenBank/DDBJ whole genome shotgun (WGS) entry which is preliminary data.</text>
</comment>
<evidence type="ECO:0000313" key="2">
    <source>
        <dbReference type="Proteomes" id="UP000007374"/>
    </source>
</evidence>
<proteinExistence type="predicted"/>
<dbReference type="EMBL" id="AMSI01000012">
    <property type="protein sequence ID" value="EKF41188.1"/>
    <property type="molecule type" value="Genomic_DNA"/>
</dbReference>
<dbReference type="Proteomes" id="UP000007374">
    <property type="component" value="Unassembled WGS sequence"/>
</dbReference>
<name>K2N119_9HYPH</name>
<accession>K2N119</accession>
<organism evidence="1 2">
    <name type="scientific">Nitratireductor indicus C115</name>
    <dbReference type="NCBI Taxonomy" id="1231190"/>
    <lineage>
        <taxon>Bacteria</taxon>
        <taxon>Pseudomonadati</taxon>
        <taxon>Pseudomonadota</taxon>
        <taxon>Alphaproteobacteria</taxon>
        <taxon>Hyphomicrobiales</taxon>
        <taxon>Phyllobacteriaceae</taxon>
        <taxon>Nitratireductor</taxon>
    </lineage>
</organism>
<reference evidence="1 2" key="1">
    <citation type="journal article" date="2012" name="J. Bacteriol.">
        <title>Genome Sequence of Nitratireductor indicus Type Strain C115.</title>
        <authorList>
            <person name="Lai Q."/>
            <person name="Li G."/>
            <person name="Yu Z."/>
            <person name="Shao Z."/>
        </authorList>
    </citation>
    <scope>NUCLEOTIDE SEQUENCE [LARGE SCALE GENOMIC DNA]</scope>
    <source>
        <strain evidence="1 2">C115</strain>
    </source>
</reference>
<dbReference type="OrthoDB" id="8030585at2"/>
<protein>
    <recommendedName>
        <fullName evidence="3">DUF2946 domain-containing protein</fullName>
    </recommendedName>
</protein>
<dbReference type="AlphaFoldDB" id="K2N119"/>
<gene>
    <name evidence="1" type="ORF">NA8A_16883</name>
</gene>
<evidence type="ECO:0000313" key="1">
    <source>
        <dbReference type="EMBL" id="EKF41188.1"/>
    </source>
</evidence>
<dbReference type="RefSeq" id="WP_009451578.1">
    <property type="nucleotide sequence ID" value="NZ_AMSI01000012.1"/>
</dbReference>
<dbReference type="eggNOG" id="ENOG5030KU6">
    <property type="taxonomic scope" value="Bacteria"/>
</dbReference>
<sequence length="134" mass="13974">MRKGEVRTSWFESLRRDAGLFAAVGFLALFLNALQPLLAAAATATPGGFVICTTYGVGTTGDNNREHPRNIECPLCLTGHSCSFQIVASAPASPAAIGLPSPVAVPAEPHWALHVPAARTNDPPPSIRAPPLPV</sequence>
<dbReference type="STRING" id="721133.SAMN05216176_108151"/>
<dbReference type="PATRIC" id="fig|1231190.3.peg.3492"/>
<evidence type="ECO:0008006" key="3">
    <source>
        <dbReference type="Google" id="ProtNLM"/>
    </source>
</evidence>
<keyword evidence="2" id="KW-1185">Reference proteome</keyword>